<dbReference type="Pfam" id="PF04442">
    <property type="entry name" value="CtaG_Cox11"/>
    <property type="match status" value="1"/>
</dbReference>
<organism evidence="12 13">
    <name type="scientific">Pseudochelatococcus contaminans</name>
    <dbReference type="NCBI Taxonomy" id="1538103"/>
    <lineage>
        <taxon>Bacteria</taxon>
        <taxon>Pseudomonadati</taxon>
        <taxon>Pseudomonadota</taxon>
        <taxon>Alphaproteobacteria</taxon>
        <taxon>Hyphomicrobiales</taxon>
        <taxon>Chelatococcaceae</taxon>
        <taxon>Pseudochelatococcus</taxon>
    </lineage>
</organism>
<dbReference type="GO" id="GO:0008535">
    <property type="term" value="P:respiratory chain complex IV assembly"/>
    <property type="evidence" value="ECO:0007669"/>
    <property type="project" value="UniProtKB-UniRule"/>
</dbReference>
<sequence length="204" mass="22214">MSDDAPHLPAPDERVARRARNTALICVGVVAGMLGLAFASVPLYRLFCQVTGFAGTPLAGVVESASVSDRRIVVRFDTNVAPSIQWRIVPETPAVETRLGETQTVFFELTNMSDTPVTGVATYNVQPDQLGAYFVKLQCFCYEEKTLGPGESMFAPVVFYIDPSFDDERDFKTLDSLTLSYTMFPAKDVLPSSELAGISGRDGL</sequence>
<keyword evidence="6 10" id="KW-0735">Signal-anchor</keyword>
<dbReference type="RefSeq" id="WP_183751666.1">
    <property type="nucleotide sequence ID" value="NZ_JACICC010000003.1"/>
</dbReference>
<proteinExistence type="inferred from homology"/>
<evidence type="ECO:0000313" key="13">
    <source>
        <dbReference type="Proteomes" id="UP000537592"/>
    </source>
</evidence>
<comment type="subcellular location">
    <subcellularLocation>
        <location evidence="2 10">Cell inner membrane</location>
        <topology evidence="2 10">Single-pass type II membrane protein</topology>
        <orientation evidence="2 10">Periplasmic side</orientation>
    </subcellularLocation>
</comment>
<dbReference type="PANTHER" id="PTHR21320:SF3">
    <property type="entry name" value="CYTOCHROME C OXIDASE ASSEMBLY PROTEIN COX11, MITOCHONDRIAL-RELATED"/>
    <property type="match status" value="1"/>
</dbReference>
<evidence type="ECO:0000256" key="1">
    <source>
        <dbReference type="ARBA" id="ARBA00004007"/>
    </source>
</evidence>
<dbReference type="PIRSF" id="PIRSF005413">
    <property type="entry name" value="COX11"/>
    <property type="match status" value="1"/>
</dbReference>
<evidence type="ECO:0000256" key="4">
    <source>
        <dbReference type="ARBA" id="ARBA00015384"/>
    </source>
</evidence>
<feature type="topological domain" description="Periplasmic" evidence="10">
    <location>
        <begin position="41"/>
        <end position="204"/>
    </location>
</feature>
<name>A0A7W6EGI9_9HYPH</name>
<keyword evidence="7 10" id="KW-1133">Transmembrane helix</keyword>
<dbReference type="Proteomes" id="UP000537592">
    <property type="component" value="Unassembled WGS sequence"/>
</dbReference>
<evidence type="ECO:0000256" key="11">
    <source>
        <dbReference type="SAM" id="Phobius"/>
    </source>
</evidence>
<keyword evidence="10" id="KW-1003">Cell membrane</keyword>
<dbReference type="PANTHER" id="PTHR21320">
    <property type="entry name" value="CYTOCHROME C OXIDASE ASSEMBLY PROTEIN COX11-RELATED"/>
    <property type="match status" value="1"/>
</dbReference>
<evidence type="ECO:0000256" key="6">
    <source>
        <dbReference type="ARBA" id="ARBA00022968"/>
    </source>
</evidence>
<comment type="caution">
    <text evidence="12">The sequence shown here is derived from an EMBL/GenBank/DDBJ whole genome shotgun (WGS) entry which is preliminary data.</text>
</comment>
<gene>
    <name evidence="10" type="primary">ctaG</name>
    <name evidence="12" type="ORF">FHS81_001591</name>
</gene>
<dbReference type="GO" id="GO:0005886">
    <property type="term" value="C:plasma membrane"/>
    <property type="evidence" value="ECO:0007669"/>
    <property type="project" value="UniProtKB-SubCell"/>
</dbReference>
<evidence type="ECO:0000256" key="5">
    <source>
        <dbReference type="ARBA" id="ARBA00022692"/>
    </source>
</evidence>
<feature type="topological domain" description="Cytoplasmic" evidence="10">
    <location>
        <begin position="1"/>
        <end position="17"/>
    </location>
</feature>
<keyword evidence="10" id="KW-0997">Cell inner membrane</keyword>
<evidence type="ECO:0000256" key="3">
    <source>
        <dbReference type="ARBA" id="ARBA00009620"/>
    </source>
</evidence>
<keyword evidence="13" id="KW-1185">Reference proteome</keyword>
<dbReference type="Gene3D" id="2.60.370.10">
    <property type="entry name" value="Ctag/Cox11"/>
    <property type="match status" value="1"/>
</dbReference>
<dbReference type="InterPro" id="IPR007533">
    <property type="entry name" value="Cyt_c_oxidase_assmbl_CtaG"/>
</dbReference>
<keyword evidence="5 10" id="KW-0812">Transmembrane</keyword>
<keyword evidence="8 10" id="KW-0186">Copper</keyword>
<evidence type="ECO:0000313" key="12">
    <source>
        <dbReference type="EMBL" id="MBB3809509.1"/>
    </source>
</evidence>
<dbReference type="HAMAP" id="MF_00155">
    <property type="entry name" value="CtaG"/>
    <property type="match status" value="1"/>
</dbReference>
<evidence type="ECO:0000256" key="2">
    <source>
        <dbReference type="ARBA" id="ARBA00004382"/>
    </source>
</evidence>
<protein>
    <recommendedName>
        <fullName evidence="4 10">Cytochrome c oxidase assembly protein CtaG</fullName>
    </recommendedName>
</protein>
<evidence type="ECO:0000256" key="8">
    <source>
        <dbReference type="ARBA" id="ARBA00023008"/>
    </source>
</evidence>
<evidence type="ECO:0000256" key="9">
    <source>
        <dbReference type="ARBA" id="ARBA00023136"/>
    </source>
</evidence>
<dbReference type="SUPFAM" id="SSF110111">
    <property type="entry name" value="Ctag/Cox11"/>
    <property type="match status" value="1"/>
</dbReference>
<dbReference type="EMBL" id="JACICC010000003">
    <property type="protein sequence ID" value="MBB3809509.1"/>
    <property type="molecule type" value="Genomic_DNA"/>
</dbReference>
<dbReference type="AlphaFoldDB" id="A0A7W6EGI9"/>
<evidence type="ECO:0000256" key="7">
    <source>
        <dbReference type="ARBA" id="ARBA00022989"/>
    </source>
</evidence>
<comment type="function">
    <text evidence="1 10">Exerts its effect at some terminal stage of cytochrome c oxidase synthesis, probably by being involved in the insertion of the copper B into subunit I.</text>
</comment>
<dbReference type="GO" id="GO:0005507">
    <property type="term" value="F:copper ion binding"/>
    <property type="evidence" value="ECO:0007669"/>
    <property type="project" value="InterPro"/>
</dbReference>
<keyword evidence="9 10" id="KW-0472">Membrane</keyword>
<feature type="transmembrane region" description="Helical" evidence="11">
    <location>
        <begin position="23"/>
        <end position="44"/>
    </location>
</feature>
<evidence type="ECO:0000256" key="10">
    <source>
        <dbReference type="HAMAP-Rule" id="MF_00155"/>
    </source>
</evidence>
<dbReference type="InterPro" id="IPR023471">
    <property type="entry name" value="CtaG/Cox11_dom_sf"/>
</dbReference>
<accession>A0A7W6EGI9</accession>
<comment type="similarity">
    <text evidence="3 10">Belongs to the COX11/CtaG family.</text>
</comment>
<reference evidence="12 13" key="1">
    <citation type="submission" date="2020-08" db="EMBL/GenBank/DDBJ databases">
        <title>Genomic Encyclopedia of Type Strains, Phase IV (KMG-IV): sequencing the most valuable type-strain genomes for metagenomic binning, comparative biology and taxonomic classification.</title>
        <authorList>
            <person name="Goeker M."/>
        </authorList>
    </citation>
    <scope>NUCLEOTIDE SEQUENCE [LARGE SCALE GENOMIC DNA]</scope>
    <source>
        <strain evidence="12 13">DSM 28760</strain>
    </source>
</reference>
<dbReference type="NCBIfam" id="NF003465">
    <property type="entry name" value="PRK05089.1"/>
    <property type="match status" value="1"/>
</dbReference>